<dbReference type="AlphaFoldDB" id="A0A4Y3VML1"/>
<organism evidence="2 3">
    <name type="scientific">Streptomyces spinoverrucosus</name>
    <dbReference type="NCBI Taxonomy" id="284043"/>
    <lineage>
        <taxon>Bacteria</taxon>
        <taxon>Bacillati</taxon>
        <taxon>Actinomycetota</taxon>
        <taxon>Actinomycetes</taxon>
        <taxon>Kitasatosporales</taxon>
        <taxon>Streptomycetaceae</taxon>
        <taxon>Streptomyces</taxon>
    </lineage>
</organism>
<sequence length="94" mass="9950">MTRRLARKGATPSRPRNADADQRLNHFLLSAVRVIAPPSPTVLAHEAFGGTTIISNAESTDGRTGTAELDAHLPVEAPAACPTIVVCPCFDVFL</sequence>
<dbReference type="EMBL" id="BJND01000038">
    <property type="protein sequence ID" value="GEC07375.1"/>
    <property type="molecule type" value="Genomic_DNA"/>
</dbReference>
<feature type="region of interest" description="Disordered" evidence="1">
    <location>
        <begin position="1"/>
        <end position="20"/>
    </location>
</feature>
<evidence type="ECO:0000256" key="1">
    <source>
        <dbReference type="SAM" id="MobiDB-lite"/>
    </source>
</evidence>
<evidence type="ECO:0000313" key="3">
    <source>
        <dbReference type="Proteomes" id="UP000317881"/>
    </source>
</evidence>
<name>A0A4Y3VML1_9ACTN</name>
<accession>A0A4Y3VML1</accession>
<gene>
    <name evidence="2" type="ORF">SSP24_50300</name>
</gene>
<protein>
    <submittedName>
        <fullName evidence="2">Uncharacterized protein</fullName>
    </submittedName>
</protein>
<evidence type="ECO:0000313" key="2">
    <source>
        <dbReference type="EMBL" id="GEC07375.1"/>
    </source>
</evidence>
<dbReference type="Proteomes" id="UP000317881">
    <property type="component" value="Unassembled WGS sequence"/>
</dbReference>
<reference evidence="2 3" key="1">
    <citation type="submission" date="2019-06" db="EMBL/GenBank/DDBJ databases">
        <title>Whole genome shotgun sequence of Streptomyces spinoverrucosus NBRC 14228.</title>
        <authorList>
            <person name="Hosoyama A."/>
            <person name="Uohara A."/>
            <person name="Ohji S."/>
            <person name="Ichikawa N."/>
        </authorList>
    </citation>
    <scope>NUCLEOTIDE SEQUENCE [LARGE SCALE GENOMIC DNA]</scope>
    <source>
        <strain evidence="2 3">NBRC 14228</strain>
    </source>
</reference>
<proteinExistence type="predicted"/>
<keyword evidence="3" id="KW-1185">Reference proteome</keyword>
<comment type="caution">
    <text evidence="2">The sequence shown here is derived from an EMBL/GenBank/DDBJ whole genome shotgun (WGS) entry which is preliminary data.</text>
</comment>